<reference evidence="6 7" key="1">
    <citation type="submission" date="2023-08" db="EMBL/GenBank/DDBJ databases">
        <authorList>
            <person name="Palmer J.M."/>
        </authorList>
    </citation>
    <scope>NUCLEOTIDE SEQUENCE [LARGE SCALE GENOMIC DNA]</scope>
    <source>
        <strain evidence="6 7">TWF481</strain>
    </source>
</reference>
<protein>
    <submittedName>
        <fullName evidence="6">Uncharacterized protein</fullName>
    </submittedName>
</protein>
<keyword evidence="2" id="KW-1133">Transmembrane helix</keyword>
<keyword evidence="2" id="KW-0812">Transmembrane</keyword>
<keyword evidence="3" id="KW-0732">Signal</keyword>
<evidence type="ECO:0000259" key="5">
    <source>
        <dbReference type="Pfam" id="PF10355"/>
    </source>
</evidence>
<comment type="caution">
    <text evidence="6">The sequence shown here is derived from an EMBL/GenBank/DDBJ whole genome shotgun (WGS) entry which is preliminary data.</text>
</comment>
<feature type="region of interest" description="Disordered" evidence="1">
    <location>
        <begin position="413"/>
        <end position="444"/>
    </location>
</feature>
<feature type="transmembrane region" description="Helical" evidence="2">
    <location>
        <begin position="152"/>
        <end position="173"/>
    </location>
</feature>
<feature type="domain" description="DUF2427" evidence="4">
    <location>
        <begin position="34"/>
        <end position="133"/>
    </location>
</feature>
<gene>
    <name evidence="6" type="ORF">TWF481_005279</name>
</gene>
<sequence>MGRIHPYVPFLALAASFLPLVSHAHDHKGDERIKEGDHISHEPIDAILWLHILSMTLAFGILYPLGMVLGLARNRFHVPVQITATCIGIMGWFLGHGHDGRQFQDGNAHSVYAPFLGLGVVSQVGMGVYLKLHLERGWHGRVRGVVVKVHKVVGIIMPIASWVQMILGGITALGFCHADHLGQCLAHFIMGGSFIAYAIVMTLMTLVGQAWLRRQGRAPEFWDSLIIAVWGFVNTFTEHRWGQPWSHGDYQHTSMGIVWWCAGLLGLWLSRGRNGEARRNLIPSIVIFLTGWAMSSHVQHLEFSTKVHAVFGYTLMAAGLSRLIEIAFVLRDRTARPNGEPSTFQHLPPYLLIASGFLFMGANEEQLQLLFDSGVDHVSYLLVLFSLAFLLYLFVQILIFIYASNTEEKKKGTVGSIGVRSGNGGRRRPELAPIETGRDEEEYELEGLISDDEERLESALTRVGEGSPPLKEGRAA</sequence>
<feature type="transmembrane region" description="Helical" evidence="2">
    <location>
        <begin position="380"/>
        <end position="403"/>
    </location>
</feature>
<feature type="chain" id="PRO_5043709906" evidence="3">
    <location>
        <begin position="25"/>
        <end position="476"/>
    </location>
</feature>
<feature type="transmembrane region" description="Helical" evidence="2">
    <location>
        <begin position="185"/>
        <end position="208"/>
    </location>
</feature>
<feature type="transmembrane region" description="Helical" evidence="2">
    <location>
        <begin position="249"/>
        <end position="269"/>
    </location>
</feature>
<evidence type="ECO:0000256" key="1">
    <source>
        <dbReference type="SAM" id="MobiDB-lite"/>
    </source>
</evidence>
<evidence type="ECO:0000256" key="3">
    <source>
        <dbReference type="SAM" id="SignalP"/>
    </source>
</evidence>
<keyword evidence="2" id="KW-0472">Membrane</keyword>
<feature type="transmembrane region" description="Helical" evidence="2">
    <location>
        <begin position="48"/>
        <end position="69"/>
    </location>
</feature>
<proteinExistence type="predicted"/>
<feature type="transmembrane region" description="Helical" evidence="2">
    <location>
        <begin position="76"/>
        <end position="95"/>
    </location>
</feature>
<dbReference type="Pfam" id="PF10355">
    <property type="entry name" value="Ytp1"/>
    <property type="match status" value="1"/>
</dbReference>
<dbReference type="AlphaFoldDB" id="A0AAV9WEQ5"/>
<dbReference type="PANTHER" id="PTHR31685">
    <property type="entry name" value="INTEGRAL MEMBRANE PROTEIN (AFU_ORTHOLOGUE AFUA_6G12730)-RELATED"/>
    <property type="match status" value="1"/>
</dbReference>
<feature type="transmembrane region" description="Helical" evidence="2">
    <location>
        <begin position="281"/>
        <end position="298"/>
    </location>
</feature>
<evidence type="ECO:0000313" key="6">
    <source>
        <dbReference type="EMBL" id="KAK6506819.1"/>
    </source>
</evidence>
<dbReference type="InterPro" id="IPR018825">
    <property type="entry name" value="DUF2427"/>
</dbReference>
<evidence type="ECO:0000313" key="7">
    <source>
        <dbReference type="Proteomes" id="UP001370758"/>
    </source>
</evidence>
<dbReference type="InterPro" id="IPR018827">
    <property type="entry name" value="YTP1_C"/>
</dbReference>
<feature type="transmembrane region" description="Helical" evidence="2">
    <location>
        <begin position="115"/>
        <end position="132"/>
    </location>
</feature>
<feature type="signal peptide" evidence="3">
    <location>
        <begin position="1"/>
        <end position="24"/>
    </location>
</feature>
<feature type="domain" description="Protein YTP1-like C-terminal" evidence="5">
    <location>
        <begin position="161"/>
        <end position="402"/>
    </location>
</feature>
<dbReference type="Pfam" id="PF10348">
    <property type="entry name" value="DUF2427"/>
    <property type="match status" value="1"/>
</dbReference>
<feature type="transmembrane region" description="Helical" evidence="2">
    <location>
        <begin position="310"/>
        <end position="330"/>
    </location>
</feature>
<dbReference type="Proteomes" id="UP001370758">
    <property type="component" value="Unassembled WGS sequence"/>
</dbReference>
<dbReference type="PANTHER" id="PTHR31685:SF2">
    <property type="entry name" value="PROTEIN YTP1"/>
    <property type="match status" value="1"/>
</dbReference>
<evidence type="ECO:0000256" key="2">
    <source>
        <dbReference type="SAM" id="Phobius"/>
    </source>
</evidence>
<feature type="transmembrane region" description="Helical" evidence="2">
    <location>
        <begin position="342"/>
        <end position="360"/>
    </location>
</feature>
<evidence type="ECO:0000259" key="4">
    <source>
        <dbReference type="Pfam" id="PF10348"/>
    </source>
</evidence>
<keyword evidence="7" id="KW-1185">Reference proteome</keyword>
<organism evidence="6 7">
    <name type="scientific">Arthrobotrys musiformis</name>
    <dbReference type="NCBI Taxonomy" id="47236"/>
    <lineage>
        <taxon>Eukaryota</taxon>
        <taxon>Fungi</taxon>
        <taxon>Dikarya</taxon>
        <taxon>Ascomycota</taxon>
        <taxon>Pezizomycotina</taxon>
        <taxon>Orbiliomycetes</taxon>
        <taxon>Orbiliales</taxon>
        <taxon>Orbiliaceae</taxon>
        <taxon>Arthrobotrys</taxon>
    </lineage>
</organism>
<accession>A0AAV9WEQ5</accession>
<dbReference type="EMBL" id="JAVHJL010000003">
    <property type="protein sequence ID" value="KAK6506819.1"/>
    <property type="molecule type" value="Genomic_DNA"/>
</dbReference>
<name>A0AAV9WEQ5_9PEZI</name>
<dbReference type="Gene3D" id="1.20.120.1770">
    <property type="match status" value="1"/>
</dbReference>
<feature type="transmembrane region" description="Helical" evidence="2">
    <location>
        <begin position="220"/>
        <end position="237"/>
    </location>
</feature>